<gene>
    <name evidence="1" type="ORF">UFOPK3026_00219</name>
</gene>
<protein>
    <submittedName>
        <fullName evidence="1">Unannotated protein</fullName>
    </submittedName>
</protein>
<evidence type="ECO:0000313" key="1">
    <source>
        <dbReference type="EMBL" id="CAB4795405.1"/>
    </source>
</evidence>
<reference evidence="1" key="1">
    <citation type="submission" date="2020-05" db="EMBL/GenBank/DDBJ databases">
        <authorList>
            <person name="Chiriac C."/>
            <person name="Salcher M."/>
            <person name="Ghai R."/>
            <person name="Kavagutti S V."/>
        </authorList>
    </citation>
    <scope>NUCLEOTIDE SEQUENCE</scope>
</reference>
<accession>A0A6J6XGZ3</accession>
<proteinExistence type="predicted"/>
<organism evidence="1">
    <name type="scientific">freshwater metagenome</name>
    <dbReference type="NCBI Taxonomy" id="449393"/>
    <lineage>
        <taxon>unclassified sequences</taxon>
        <taxon>metagenomes</taxon>
        <taxon>ecological metagenomes</taxon>
    </lineage>
</organism>
<dbReference type="AlphaFoldDB" id="A0A6J6XGZ3"/>
<name>A0A6J6XGZ3_9ZZZZ</name>
<dbReference type="EMBL" id="CAFAAP010000018">
    <property type="protein sequence ID" value="CAB4795405.1"/>
    <property type="molecule type" value="Genomic_DNA"/>
</dbReference>
<sequence length="56" mass="6306">MFTLFSVQDVQKPRLIAISAQGGAPCNVSQVLLPLVWQNSQAMPKLYSIVRQQYLE</sequence>